<dbReference type="AlphaFoldDB" id="A0A7J3VS99"/>
<evidence type="ECO:0000313" key="2">
    <source>
        <dbReference type="EMBL" id="HHM43987.1"/>
    </source>
</evidence>
<keyword evidence="1" id="KW-1133">Transmembrane helix</keyword>
<keyword evidence="1" id="KW-0472">Membrane</keyword>
<dbReference type="EMBL" id="DRXH01000057">
    <property type="protein sequence ID" value="HHM43987.1"/>
    <property type="molecule type" value="Genomic_DNA"/>
</dbReference>
<feature type="transmembrane region" description="Helical" evidence="1">
    <location>
        <begin position="155"/>
        <end position="174"/>
    </location>
</feature>
<accession>A0A7J3VS99</accession>
<reference evidence="2" key="1">
    <citation type="journal article" date="2020" name="mSystems">
        <title>Genome- and Community-Level Interaction Insights into Carbon Utilization and Element Cycling Functions of Hydrothermarchaeota in Hydrothermal Sediment.</title>
        <authorList>
            <person name="Zhou Z."/>
            <person name="Liu Y."/>
            <person name="Xu W."/>
            <person name="Pan J."/>
            <person name="Luo Z.H."/>
            <person name="Li M."/>
        </authorList>
    </citation>
    <scope>NUCLEOTIDE SEQUENCE [LARGE SCALE GENOMIC DNA]</scope>
    <source>
        <strain evidence="2">SpSt-1074</strain>
    </source>
</reference>
<protein>
    <submittedName>
        <fullName evidence="2">Uncharacterized protein</fullName>
    </submittedName>
</protein>
<sequence>MSEAFVKAYKHVEEQLGKNTPEALIQEKMPEFRDGVFVVNKYIPSDPPLLGMAFKNPALQLNKEVIGRVEKFAKRRGLLMMVEGDNVYLSTKEGVRKAWLRPDFFAATNPQLFESVGKVFYNLSPDLVAQLEFSDGLTSSIARLLADKMMITKGVVALFFILSPALWVAISMFLTESLFYPRWAMLAMGVLGLAAALYLIRLYLRENFPELSEKIETTKLRRKTAAAS</sequence>
<evidence type="ECO:0000256" key="1">
    <source>
        <dbReference type="SAM" id="Phobius"/>
    </source>
</evidence>
<proteinExistence type="predicted"/>
<feature type="transmembrane region" description="Helical" evidence="1">
    <location>
        <begin position="180"/>
        <end position="204"/>
    </location>
</feature>
<keyword evidence="1" id="KW-0812">Transmembrane</keyword>
<organism evidence="2">
    <name type="scientific">Caldiarchaeum subterraneum</name>
    <dbReference type="NCBI Taxonomy" id="311458"/>
    <lineage>
        <taxon>Archaea</taxon>
        <taxon>Nitrososphaerota</taxon>
        <taxon>Candidatus Caldarchaeales</taxon>
        <taxon>Candidatus Caldarchaeaceae</taxon>
        <taxon>Candidatus Caldarchaeum</taxon>
    </lineage>
</organism>
<name>A0A7J3VS99_CALS0</name>
<gene>
    <name evidence="2" type="ORF">ENM31_01640</name>
</gene>
<comment type="caution">
    <text evidence="2">The sequence shown here is derived from an EMBL/GenBank/DDBJ whole genome shotgun (WGS) entry which is preliminary data.</text>
</comment>